<dbReference type="RefSeq" id="WP_232052221.1">
    <property type="nucleotide sequence ID" value="NZ_LR215973.1"/>
</dbReference>
<dbReference type="Proteomes" id="UP000290439">
    <property type="component" value="Chromosome"/>
</dbReference>
<gene>
    <name evidence="5" type="ORF">NCTC10797_03615</name>
</gene>
<keyword evidence="4" id="KW-1133">Transmembrane helix</keyword>
<dbReference type="EMBL" id="LR215973">
    <property type="protein sequence ID" value="VFA99827.1"/>
    <property type="molecule type" value="Genomic_DNA"/>
</dbReference>
<reference evidence="5 6" key="1">
    <citation type="submission" date="2019-02" db="EMBL/GenBank/DDBJ databases">
        <authorList>
            <consortium name="Pathogen Informatics"/>
        </authorList>
    </citation>
    <scope>NUCLEOTIDE SEQUENCE [LARGE SCALE GENOMIC DNA]</scope>
    <source>
        <strain evidence="5 6">3012STDY6756504</strain>
    </source>
</reference>
<evidence type="ECO:0008006" key="7">
    <source>
        <dbReference type="Google" id="ProtNLM"/>
    </source>
</evidence>
<evidence type="ECO:0000256" key="4">
    <source>
        <dbReference type="SAM" id="Phobius"/>
    </source>
</evidence>
<protein>
    <recommendedName>
        <fullName evidence="7">Mce-associated membrane protein</fullName>
    </recommendedName>
</protein>
<dbReference type="PANTHER" id="PTHR37042:SF4">
    <property type="entry name" value="OUTER MEMBRANE PROTEIN RV1973"/>
    <property type="match status" value="1"/>
</dbReference>
<feature type="region of interest" description="Disordered" evidence="3">
    <location>
        <begin position="1"/>
        <end position="59"/>
    </location>
</feature>
<name>A0A4U8WBP3_9NOCA</name>
<comment type="subcellular location">
    <subcellularLocation>
        <location evidence="1">Membrane</location>
    </subcellularLocation>
</comment>
<organism evidence="5 6">
    <name type="scientific">Nocardia cyriacigeorgica</name>
    <dbReference type="NCBI Taxonomy" id="135487"/>
    <lineage>
        <taxon>Bacteria</taxon>
        <taxon>Bacillati</taxon>
        <taxon>Actinomycetota</taxon>
        <taxon>Actinomycetes</taxon>
        <taxon>Mycobacteriales</taxon>
        <taxon>Nocardiaceae</taxon>
        <taxon>Nocardia</taxon>
    </lineage>
</organism>
<feature type="compositionally biased region" description="Low complexity" evidence="3">
    <location>
        <begin position="106"/>
        <end position="116"/>
    </location>
</feature>
<sequence>MSTNDTDPAAQEAVNELSVAVERAAPKSRGTDTAAGGGGSAEPAGSQESDRATELPVGSAATDVAADLPAGEQISQGARHVAPVGGASAHVPSLSKTPDATHSDVDSAVTTADTVTGSRKRPLRRLSAAIGRRDGQRPGMRVLAARCAVALLLVAGAASSLYFSMQDRDKEAVLAAQEEARQAACAYAPVLANYDAKNLDPYFRAVLDGATGDWRQQFEATSQELREVLAQGQVVSAASDVQCAIKSGDQTSAEAIVVIGQTITSLGTQGQPAPGQLSMVMRMEKTGDRWLVNDMNAPLAPSPQP</sequence>
<feature type="region of interest" description="Disordered" evidence="3">
    <location>
        <begin position="82"/>
        <end position="120"/>
    </location>
</feature>
<evidence type="ECO:0000256" key="1">
    <source>
        <dbReference type="ARBA" id="ARBA00004370"/>
    </source>
</evidence>
<dbReference type="PANTHER" id="PTHR37042">
    <property type="entry name" value="OUTER MEMBRANE PROTEIN RV1973"/>
    <property type="match status" value="1"/>
</dbReference>
<keyword evidence="4" id="KW-0812">Transmembrane</keyword>
<keyword evidence="2 4" id="KW-0472">Membrane</keyword>
<dbReference type="AlphaFoldDB" id="A0A4U8WBP3"/>
<evidence type="ECO:0000313" key="6">
    <source>
        <dbReference type="Proteomes" id="UP000290439"/>
    </source>
</evidence>
<proteinExistence type="predicted"/>
<dbReference type="GO" id="GO:0016020">
    <property type="term" value="C:membrane"/>
    <property type="evidence" value="ECO:0007669"/>
    <property type="project" value="UniProtKB-SubCell"/>
</dbReference>
<feature type="transmembrane region" description="Helical" evidence="4">
    <location>
        <begin position="142"/>
        <end position="163"/>
    </location>
</feature>
<evidence type="ECO:0000256" key="3">
    <source>
        <dbReference type="SAM" id="MobiDB-lite"/>
    </source>
</evidence>
<evidence type="ECO:0000256" key="2">
    <source>
        <dbReference type="ARBA" id="ARBA00023136"/>
    </source>
</evidence>
<accession>A0A4U8WBP3</accession>
<evidence type="ECO:0000313" key="5">
    <source>
        <dbReference type="EMBL" id="VFA99827.1"/>
    </source>
</evidence>